<dbReference type="PANTHER" id="PTHR10395">
    <property type="entry name" value="URICASE AND TRANSTHYRETIN-RELATED"/>
    <property type="match status" value="1"/>
</dbReference>
<comment type="subunit">
    <text evidence="4 8">Homotetramer.</text>
</comment>
<organism evidence="10">
    <name type="scientific">Telmatobacter sp. DSM 110680</name>
    <dbReference type="NCBI Taxonomy" id="3036704"/>
    <lineage>
        <taxon>Bacteria</taxon>
        <taxon>Pseudomonadati</taxon>
        <taxon>Acidobacteriota</taxon>
        <taxon>Terriglobia</taxon>
        <taxon>Terriglobales</taxon>
        <taxon>Acidobacteriaceae</taxon>
        <taxon>Telmatobacter</taxon>
    </lineage>
</organism>
<comment type="catalytic activity">
    <reaction evidence="1 8">
        <text>5-hydroxyisourate + H2O = 5-hydroxy-2-oxo-4-ureido-2,5-dihydro-1H-imidazole-5-carboxylate + H(+)</text>
        <dbReference type="Rhea" id="RHEA:23736"/>
        <dbReference type="ChEBI" id="CHEBI:15377"/>
        <dbReference type="ChEBI" id="CHEBI:15378"/>
        <dbReference type="ChEBI" id="CHEBI:18072"/>
        <dbReference type="ChEBI" id="CHEBI:58639"/>
        <dbReference type="EC" id="3.5.2.17"/>
    </reaction>
</comment>
<dbReference type="AlphaFoldDB" id="A0AAU7DPC7"/>
<evidence type="ECO:0000256" key="1">
    <source>
        <dbReference type="ARBA" id="ARBA00001043"/>
    </source>
</evidence>
<dbReference type="Pfam" id="PF00576">
    <property type="entry name" value="Transthyretin"/>
    <property type="match status" value="1"/>
</dbReference>
<dbReference type="PRINTS" id="PR00189">
    <property type="entry name" value="TRNSTHYRETIN"/>
</dbReference>
<name>A0AAU7DPC7_9BACT</name>
<dbReference type="CDD" id="cd05822">
    <property type="entry name" value="TLP_HIUase"/>
    <property type="match status" value="1"/>
</dbReference>
<dbReference type="Gene3D" id="2.60.40.180">
    <property type="entry name" value="Transthyretin/hydroxyisourate hydrolase domain"/>
    <property type="match status" value="1"/>
</dbReference>
<keyword evidence="5 8" id="KW-0659">Purine metabolism</keyword>
<dbReference type="InterPro" id="IPR000895">
    <property type="entry name" value="Transthyretin/HIU_hydrolase"/>
</dbReference>
<reference evidence="10" key="1">
    <citation type="submission" date="2023-03" db="EMBL/GenBank/DDBJ databases">
        <title>Edaphobacter sp.</title>
        <authorList>
            <person name="Huber K.J."/>
            <person name="Papendorf J."/>
            <person name="Pilke C."/>
            <person name="Bunk B."/>
            <person name="Sproeer C."/>
            <person name="Pester M."/>
        </authorList>
    </citation>
    <scope>NUCLEOTIDE SEQUENCE</scope>
    <source>
        <strain evidence="10">DSM 110680</strain>
    </source>
</reference>
<comment type="function">
    <text evidence="2">Catalyzes the hydrolysis of 5-hydroxyisourate (HIU) to 2-oxo-4-hydroxy-4-carboxy-5-ureidoimidazoline (OHCU).</text>
</comment>
<gene>
    <name evidence="10" type="primary">uraH</name>
    <name evidence="10" type="ORF">P8935_08120</name>
</gene>
<feature type="binding site" evidence="7">
    <location>
        <position position="7"/>
    </location>
    <ligand>
        <name>substrate</name>
    </ligand>
</feature>
<dbReference type="SUPFAM" id="SSF49472">
    <property type="entry name" value="Transthyretin (synonym: prealbumin)"/>
    <property type="match status" value="1"/>
</dbReference>
<feature type="binding site" evidence="7">
    <location>
        <position position="106"/>
    </location>
    <ligand>
        <name>substrate</name>
    </ligand>
</feature>
<proteinExistence type="inferred from homology"/>
<evidence type="ECO:0000259" key="9">
    <source>
        <dbReference type="Pfam" id="PF00576"/>
    </source>
</evidence>
<evidence type="ECO:0000256" key="3">
    <source>
        <dbReference type="ARBA" id="ARBA00009850"/>
    </source>
</evidence>
<dbReference type="InterPro" id="IPR023418">
    <property type="entry name" value="Thyroxine_BS"/>
</dbReference>
<dbReference type="GO" id="GO:0006144">
    <property type="term" value="P:purine nucleobase metabolic process"/>
    <property type="evidence" value="ECO:0007669"/>
    <property type="project" value="UniProtKB-KW"/>
</dbReference>
<feature type="binding site" evidence="7">
    <location>
        <position position="45"/>
    </location>
    <ligand>
        <name>substrate</name>
    </ligand>
</feature>
<evidence type="ECO:0000256" key="5">
    <source>
        <dbReference type="ARBA" id="ARBA00022631"/>
    </source>
</evidence>
<evidence type="ECO:0000313" key="10">
    <source>
        <dbReference type="EMBL" id="XBH19271.1"/>
    </source>
</evidence>
<dbReference type="InterPro" id="IPR014306">
    <property type="entry name" value="Hydroxyisourate_hydrolase"/>
</dbReference>
<dbReference type="EMBL" id="CP121196">
    <property type="protein sequence ID" value="XBH19271.1"/>
    <property type="molecule type" value="Genomic_DNA"/>
</dbReference>
<feature type="domain" description="Transthyretin/hydroxyisourate hydrolase" evidence="9">
    <location>
        <begin position="4"/>
        <end position="108"/>
    </location>
</feature>
<accession>A0AAU7DPC7</accession>
<dbReference type="GO" id="GO:0033971">
    <property type="term" value="F:hydroxyisourate hydrolase activity"/>
    <property type="evidence" value="ECO:0007669"/>
    <property type="project" value="UniProtKB-EC"/>
</dbReference>
<dbReference type="RefSeq" id="WP_348264487.1">
    <property type="nucleotide sequence ID" value="NZ_CP121196.1"/>
</dbReference>
<comment type="similarity">
    <text evidence="3 8">Belongs to the transthyretin family. 5-hydroxyisourate hydrolase subfamily.</text>
</comment>
<evidence type="ECO:0000256" key="4">
    <source>
        <dbReference type="ARBA" id="ARBA00011881"/>
    </source>
</evidence>
<evidence type="ECO:0000256" key="6">
    <source>
        <dbReference type="ARBA" id="ARBA00022801"/>
    </source>
</evidence>
<protein>
    <recommendedName>
        <fullName evidence="8">5-hydroxyisourate hydrolase</fullName>
        <shortName evidence="8">HIU hydrolase</shortName>
        <shortName evidence="8">HIUHase</shortName>
        <ecNumber evidence="8">3.5.2.17</ecNumber>
    </recommendedName>
</protein>
<sequence length="109" mass="11938">MSKITTHVLDTVIGKPAAGIAVKLERQEDQDWASIASAETDRDGRCANLALDAVPGTYRLTFATGAYFSQHGRTSIYPEIAITFQCNSNAHYHLPLLLSDNSYTTYRGS</sequence>
<dbReference type="PANTHER" id="PTHR10395:SF7">
    <property type="entry name" value="5-HYDROXYISOURATE HYDROLASE"/>
    <property type="match status" value="1"/>
</dbReference>
<dbReference type="InterPro" id="IPR036817">
    <property type="entry name" value="Transthyretin/HIU_hydrolase_sf"/>
</dbReference>
<evidence type="ECO:0000256" key="7">
    <source>
        <dbReference type="PIRSR" id="PIRSR600895-51"/>
    </source>
</evidence>
<evidence type="ECO:0000256" key="8">
    <source>
        <dbReference type="RuleBase" id="RU361270"/>
    </source>
</evidence>
<evidence type="ECO:0000256" key="2">
    <source>
        <dbReference type="ARBA" id="ARBA00002704"/>
    </source>
</evidence>
<keyword evidence="6 8" id="KW-0378">Hydrolase</keyword>
<dbReference type="InterPro" id="IPR023416">
    <property type="entry name" value="Transthyretin/HIU_hydrolase_d"/>
</dbReference>
<dbReference type="NCBIfam" id="TIGR02962">
    <property type="entry name" value="hdxy_isourate"/>
    <property type="match status" value="1"/>
</dbReference>
<dbReference type="PROSITE" id="PS00768">
    <property type="entry name" value="TRANSTHYRETIN_1"/>
    <property type="match status" value="1"/>
</dbReference>
<dbReference type="EC" id="3.5.2.17" evidence="8"/>